<dbReference type="Gene3D" id="3.30.40.10">
    <property type="entry name" value="Zinc/RING finger domain, C3HC4 (zinc finger)"/>
    <property type="match status" value="1"/>
</dbReference>
<keyword evidence="5" id="KW-0808">Transferase</keyword>
<evidence type="ECO:0000256" key="14">
    <source>
        <dbReference type="PROSITE-ProRule" id="PRU00175"/>
    </source>
</evidence>
<dbReference type="PANTHER" id="PTHR45768">
    <property type="entry name" value="E3 UBIQUITIN-PROTEIN LIGASE RNF13-LIKE"/>
    <property type="match status" value="1"/>
</dbReference>
<comment type="caution">
    <text evidence="18">The sequence shown here is derived from an EMBL/GenBank/DDBJ whole genome shotgun (WGS) entry which is preliminary data.</text>
</comment>
<evidence type="ECO:0000256" key="2">
    <source>
        <dbReference type="ARBA" id="ARBA00004167"/>
    </source>
</evidence>
<comment type="subcellular location">
    <subcellularLocation>
        <location evidence="2">Membrane</location>
        <topology evidence="2">Single-pass membrane protein</topology>
    </subcellularLocation>
</comment>
<proteinExistence type="inferred from homology"/>
<dbReference type="Pfam" id="PF13639">
    <property type="entry name" value="zf-RING_2"/>
    <property type="match status" value="1"/>
</dbReference>
<evidence type="ECO:0000256" key="15">
    <source>
        <dbReference type="SAM" id="MobiDB-lite"/>
    </source>
</evidence>
<comment type="catalytic activity">
    <reaction evidence="1">
        <text>S-ubiquitinyl-[E2 ubiquitin-conjugating enzyme]-L-cysteine + [acceptor protein]-L-lysine = [E2 ubiquitin-conjugating enzyme]-L-cysteine + N(6)-ubiquitinyl-[acceptor protein]-L-lysine.</text>
        <dbReference type="EC" id="2.3.2.27"/>
    </reaction>
</comment>
<dbReference type="SUPFAM" id="SSF57850">
    <property type="entry name" value="RING/U-box"/>
    <property type="match status" value="1"/>
</dbReference>
<evidence type="ECO:0000256" key="5">
    <source>
        <dbReference type="ARBA" id="ARBA00022679"/>
    </source>
</evidence>
<evidence type="ECO:0000256" key="7">
    <source>
        <dbReference type="ARBA" id="ARBA00022723"/>
    </source>
</evidence>
<dbReference type="GO" id="GO:0008270">
    <property type="term" value="F:zinc ion binding"/>
    <property type="evidence" value="ECO:0007669"/>
    <property type="project" value="UniProtKB-KW"/>
</dbReference>
<keyword evidence="7" id="KW-0479">Metal-binding</keyword>
<reference evidence="18" key="1">
    <citation type="submission" date="2019-09" db="EMBL/GenBank/DDBJ databases">
        <title>Draft genome information of white flower Hibiscus syriacus.</title>
        <authorList>
            <person name="Kim Y.-M."/>
        </authorList>
    </citation>
    <scope>NUCLEOTIDE SEQUENCE [LARGE SCALE GENOMIC DNA]</scope>
    <source>
        <strain evidence="18">YM2019G1</strain>
    </source>
</reference>
<dbReference type="GO" id="GO:0061630">
    <property type="term" value="F:ubiquitin protein ligase activity"/>
    <property type="evidence" value="ECO:0007669"/>
    <property type="project" value="UniProtKB-EC"/>
</dbReference>
<dbReference type="SMART" id="SM00184">
    <property type="entry name" value="RING"/>
    <property type="match status" value="1"/>
</dbReference>
<feature type="domain" description="RING-type" evidence="17">
    <location>
        <begin position="115"/>
        <end position="157"/>
    </location>
</feature>
<organism evidence="18 19">
    <name type="scientific">Hibiscus syriacus</name>
    <name type="common">Rose of Sharon</name>
    <dbReference type="NCBI Taxonomy" id="106335"/>
    <lineage>
        <taxon>Eukaryota</taxon>
        <taxon>Viridiplantae</taxon>
        <taxon>Streptophyta</taxon>
        <taxon>Embryophyta</taxon>
        <taxon>Tracheophyta</taxon>
        <taxon>Spermatophyta</taxon>
        <taxon>Magnoliopsida</taxon>
        <taxon>eudicotyledons</taxon>
        <taxon>Gunneridae</taxon>
        <taxon>Pentapetalae</taxon>
        <taxon>rosids</taxon>
        <taxon>malvids</taxon>
        <taxon>Malvales</taxon>
        <taxon>Malvaceae</taxon>
        <taxon>Malvoideae</taxon>
        <taxon>Hibiscus</taxon>
    </lineage>
</organism>
<evidence type="ECO:0000256" key="8">
    <source>
        <dbReference type="ARBA" id="ARBA00022771"/>
    </source>
</evidence>
<evidence type="ECO:0000256" key="9">
    <source>
        <dbReference type="ARBA" id="ARBA00022786"/>
    </source>
</evidence>
<keyword evidence="19" id="KW-1185">Reference proteome</keyword>
<feature type="transmembrane region" description="Helical" evidence="16">
    <location>
        <begin position="30"/>
        <end position="52"/>
    </location>
</feature>
<evidence type="ECO:0000256" key="6">
    <source>
        <dbReference type="ARBA" id="ARBA00022692"/>
    </source>
</evidence>
<dbReference type="PROSITE" id="PS50089">
    <property type="entry name" value="ZF_RING_2"/>
    <property type="match status" value="1"/>
</dbReference>
<evidence type="ECO:0000256" key="1">
    <source>
        <dbReference type="ARBA" id="ARBA00000900"/>
    </source>
</evidence>
<sequence length="309" mass="33637">MSGNSNSGRFGDSSDVSMDDNGGYALSGRIMLSTIVVLFFVVLLAFVLHLYARWMLLRARNLRSPNGRRNRRRRQLVFYADNNAPATRGLDARVLKSLPVFTFSAVTNPDSAVECAVCLSEFEENESGRVLPKCKHSFHVECIDMWFHSHSTCPLCRTPVEGPVPVSENPGDVVLTVNEPLGGESGSNRGSDLCSTCDHEEQQAATSAVESRRKLSVEVPRRNTEGFASESSGCDSGPSQSYKSPMTRMLSFKRILSRERRASGSINVSESDIEGGGEGGLSELKANSGEVCDSVDKNISQVDELTLST</sequence>
<feature type="region of interest" description="Disordered" evidence="15">
    <location>
        <begin position="205"/>
        <end position="247"/>
    </location>
</feature>
<accession>A0A6A2YB75</accession>
<keyword evidence="6 16" id="KW-0812">Transmembrane</keyword>
<gene>
    <name evidence="18" type="ORF">F3Y22_tig00112226pilonHSYRG00041</name>
</gene>
<evidence type="ECO:0000313" key="19">
    <source>
        <dbReference type="Proteomes" id="UP000436088"/>
    </source>
</evidence>
<feature type="compositionally biased region" description="Basic and acidic residues" evidence="15">
    <location>
        <begin position="210"/>
        <end position="224"/>
    </location>
</feature>
<dbReference type="InterPro" id="IPR001841">
    <property type="entry name" value="Znf_RING"/>
</dbReference>
<evidence type="ECO:0000259" key="17">
    <source>
        <dbReference type="PROSITE" id="PS50089"/>
    </source>
</evidence>
<protein>
    <recommendedName>
        <fullName evidence="4">RING-type E3 ubiquitin transferase</fullName>
        <ecNumber evidence="4">2.3.2.27</ecNumber>
    </recommendedName>
</protein>
<evidence type="ECO:0000256" key="16">
    <source>
        <dbReference type="SAM" id="Phobius"/>
    </source>
</evidence>
<keyword evidence="11 16" id="KW-1133">Transmembrane helix</keyword>
<dbReference type="AlphaFoldDB" id="A0A6A2YB75"/>
<dbReference type="OrthoDB" id="8062037at2759"/>
<name>A0A6A2YB75_HIBSY</name>
<evidence type="ECO:0000256" key="3">
    <source>
        <dbReference type="ARBA" id="ARBA00004906"/>
    </source>
</evidence>
<feature type="region of interest" description="Disordered" evidence="15">
    <location>
        <begin position="261"/>
        <end position="287"/>
    </location>
</feature>
<keyword evidence="8 14" id="KW-0863">Zinc-finger</keyword>
<dbReference type="CDD" id="cd16461">
    <property type="entry name" value="RING-H2_EL5-like"/>
    <property type="match status" value="1"/>
</dbReference>
<keyword evidence="10" id="KW-0862">Zinc</keyword>
<dbReference type="PANTHER" id="PTHR45768:SF34">
    <property type="entry name" value="RING-H2 FINGER PROTEIN ATL64"/>
    <property type="match status" value="1"/>
</dbReference>
<dbReference type="Proteomes" id="UP000436088">
    <property type="component" value="Unassembled WGS sequence"/>
</dbReference>
<evidence type="ECO:0000256" key="4">
    <source>
        <dbReference type="ARBA" id="ARBA00012483"/>
    </source>
</evidence>
<evidence type="ECO:0000313" key="18">
    <source>
        <dbReference type="EMBL" id="KAE8669637.1"/>
    </source>
</evidence>
<comment type="similarity">
    <text evidence="13">Belongs to the RING-type zinc finger family. ATL subfamily.</text>
</comment>
<evidence type="ECO:0000256" key="10">
    <source>
        <dbReference type="ARBA" id="ARBA00022833"/>
    </source>
</evidence>
<dbReference type="EC" id="2.3.2.27" evidence="4"/>
<dbReference type="FunFam" id="3.30.40.10:FF:000475">
    <property type="entry name" value="RING-H2 finger protein ATL3"/>
    <property type="match status" value="1"/>
</dbReference>
<evidence type="ECO:0000256" key="11">
    <source>
        <dbReference type="ARBA" id="ARBA00022989"/>
    </source>
</evidence>
<dbReference type="InterPro" id="IPR013083">
    <property type="entry name" value="Znf_RING/FYVE/PHD"/>
</dbReference>
<dbReference type="GO" id="GO:0016020">
    <property type="term" value="C:membrane"/>
    <property type="evidence" value="ECO:0007669"/>
    <property type="project" value="UniProtKB-SubCell"/>
</dbReference>
<feature type="compositionally biased region" description="Polar residues" evidence="15">
    <location>
        <begin position="229"/>
        <end position="244"/>
    </location>
</feature>
<dbReference type="EMBL" id="VEPZ02001523">
    <property type="protein sequence ID" value="KAE8669637.1"/>
    <property type="molecule type" value="Genomic_DNA"/>
</dbReference>
<evidence type="ECO:0000256" key="12">
    <source>
        <dbReference type="ARBA" id="ARBA00023136"/>
    </source>
</evidence>
<keyword evidence="9" id="KW-0833">Ubl conjugation pathway</keyword>
<evidence type="ECO:0000256" key="13">
    <source>
        <dbReference type="ARBA" id="ARBA00024209"/>
    </source>
</evidence>
<keyword evidence="12 16" id="KW-0472">Membrane</keyword>
<comment type="pathway">
    <text evidence="3">Protein modification; protein ubiquitination.</text>
</comment>